<gene>
    <name evidence="2" type="ORF">DFP76_106117</name>
</gene>
<comment type="caution">
    <text evidence="2">The sequence shown here is derived from an EMBL/GenBank/DDBJ whole genome shotgun (WGS) entry which is preliminary data.</text>
</comment>
<dbReference type="OrthoDB" id="9180266at2"/>
<sequence>MNVIILLGITSFTIITLALIRHLYSEIHAKKHTIEGIQGVQYFVELIKLTQQHRGMHSGLLNGNLDFKDKLTQVEKDIQTQYDAILSFEKKHAYPAQLSIQYAHKQWLKLLQNNAIQSSQSFQLHTGLINRQLDALWDLADEFALTTSRQKTVRQTAQQLVKTLPELAEALGQIRALSVQVASKQDLSSDKKLQLIFTLEKITEHHAKLSQLLPANSNQVLQQFIGEIKRSVEQDTLSQRDPDGLFQDASQIINQLFDVVNNRLTELKQAFR</sequence>
<keyword evidence="3" id="KW-1185">Reference proteome</keyword>
<accession>A0A366CYK6</accession>
<dbReference type="InterPro" id="IPR013587">
    <property type="entry name" value="Nitrate/nitrite_sensing"/>
</dbReference>
<name>A0A366CYK6_9GAMM</name>
<dbReference type="EMBL" id="QNRF01000006">
    <property type="protein sequence ID" value="RBO82289.1"/>
    <property type="molecule type" value="Genomic_DNA"/>
</dbReference>
<protein>
    <recommendedName>
        <fullName evidence="1">Nitrate/nitrite sensing protein domain-containing protein</fullName>
    </recommendedName>
</protein>
<dbReference type="RefSeq" id="WP_113874961.1">
    <property type="nucleotide sequence ID" value="NZ_QNRF01000006.1"/>
</dbReference>
<proteinExistence type="predicted"/>
<organism evidence="2 3">
    <name type="scientific">Marinomonas aquiplantarum</name>
    <dbReference type="NCBI Taxonomy" id="491951"/>
    <lineage>
        <taxon>Bacteria</taxon>
        <taxon>Pseudomonadati</taxon>
        <taxon>Pseudomonadota</taxon>
        <taxon>Gammaproteobacteria</taxon>
        <taxon>Oceanospirillales</taxon>
        <taxon>Oceanospirillaceae</taxon>
        <taxon>Marinomonas</taxon>
    </lineage>
</organism>
<evidence type="ECO:0000313" key="3">
    <source>
        <dbReference type="Proteomes" id="UP000252086"/>
    </source>
</evidence>
<reference evidence="2 3" key="1">
    <citation type="submission" date="2018-06" db="EMBL/GenBank/DDBJ databases">
        <title>Genomic Encyclopedia of Type Strains, Phase III (KMG-III): the genomes of soil and plant-associated and newly described type strains.</title>
        <authorList>
            <person name="Whitman W."/>
        </authorList>
    </citation>
    <scope>NUCLEOTIDE SEQUENCE [LARGE SCALE GENOMIC DNA]</scope>
    <source>
        <strain evidence="2 3">CECT 7732</strain>
    </source>
</reference>
<feature type="domain" description="Nitrate/nitrite sensing protein" evidence="1">
    <location>
        <begin position="46"/>
        <end position="265"/>
    </location>
</feature>
<dbReference type="Pfam" id="PF08376">
    <property type="entry name" value="NIT"/>
    <property type="match status" value="1"/>
</dbReference>
<dbReference type="AlphaFoldDB" id="A0A366CYK6"/>
<evidence type="ECO:0000259" key="1">
    <source>
        <dbReference type="Pfam" id="PF08376"/>
    </source>
</evidence>
<evidence type="ECO:0000313" key="2">
    <source>
        <dbReference type="EMBL" id="RBO82289.1"/>
    </source>
</evidence>
<dbReference type="Proteomes" id="UP000252086">
    <property type="component" value="Unassembled WGS sequence"/>
</dbReference>